<reference evidence="1" key="2">
    <citation type="journal article" date="2015" name="Fish Shellfish Immunol.">
        <title>Early steps in the European eel (Anguilla anguilla)-Vibrio vulnificus interaction in the gills: Role of the RtxA13 toxin.</title>
        <authorList>
            <person name="Callol A."/>
            <person name="Pajuelo D."/>
            <person name="Ebbesson L."/>
            <person name="Teles M."/>
            <person name="MacKenzie S."/>
            <person name="Amaro C."/>
        </authorList>
    </citation>
    <scope>NUCLEOTIDE SEQUENCE</scope>
</reference>
<organism evidence="1">
    <name type="scientific">Anguilla anguilla</name>
    <name type="common">European freshwater eel</name>
    <name type="synonym">Muraena anguilla</name>
    <dbReference type="NCBI Taxonomy" id="7936"/>
    <lineage>
        <taxon>Eukaryota</taxon>
        <taxon>Metazoa</taxon>
        <taxon>Chordata</taxon>
        <taxon>Craniata</taxon>
        <taxon>Vertebrata</taxon>
        <taxon>Euteleostomi</taxon>
        <taxon>Actinopterygii</taxon>
        <taxon>Neopterygii</taxon>
        <taxon>Teleostei</taxon>
        <taxon>Anguilliformes</taxon>
        <taxon>Anguillidae</taxon>
        <taxon>Anguilla</taxon>
    </lineage>
</organism>
<evidence type="ECO:0000313" key="1">
    <source>
        <dbReference type="EMBL" id="JAH65945.1"/>
    </source>
</evidence>
<name>A0A0E9UL14_ANGAN</name>
<protein>
    <submittedName>
        <fullName evidence="1">Uncharacterized protein</fullName>
    </submittedName>
</protein>
<sequence length="15" mass="1909">MLEIKRKKAIQYIFK</sequence>
<dbReference type="EMBL" id="GBXM01042632">
    <property type="protein sequence ID" value="JAH65945.1"/>
    <property type="molecule type" value="Transcribed_RNA"/>
</dbReference>
<reference evidence="1" key="1">
    <citation type="submission" date="2014-11" db="EMBL/GenBank/DDBJ databases">
        <authorList>
            <person name="Amaro Gonzalez C."/>
        </authorList>
    </citation>
    <scope>NUCLEOTIDE SEQUENCE</scope>
</reference>
<proteinExistence type="predicted"/>
<accession>A0A0E9UL14</accession>